<dbReference type="EMBL" id="JXNT01000022">
    <property type="protein sequence ID" value="ODM14671.1"/>
    <property type="molecule type" value="Genomic_DNA"/>
</dbReference>
<proteinExistence type="inferred from homology"/>
<dbReference type="GO" id="GO:0019172">
    <property type="term" value="F:glyoxalase III activity"/>
    <property type="evidence" value="ECO:0007669"/>
    <property type="project" value="UniProtKB-EC"/>
</dbReference>
<evidence type="ECO:0000256" key="2">
    <source>
        <dbReference type="ARBA" id="ARBA00023016"/>
    </source>
</evidence>
<protein>
    <recommendedName>
        <fullName evidence="1">D-lactate dehydratase</fullName>
        <ecNumber evidence="1">4.2.1.130</ecNumber>
    </recommendedName>
</protein>
<dbReference type="InterPro" id="IPR029062">
    <property type="entry name" value="Class_I_gatase-like"/>
</dbReference>
<gene>
    <name evidence="6" type="ORF">SI65_09860</name>
</gene>
<comment type="caution">
    <text evidence="6">The sequence shown here is derived from an EMBL/GenBank/DDBJ whole genome shotgun (WGS) entry which is preliminary data.</text>
</comment>
<evidence type="ECO:0000256" key="3">
    <source>
        <dbReference type="ARBA" id="ARBA00023239"/>
    </source>
</evidence>
<accession>A0A1E3B1F3</accession>
<dbReference type="EC" id="4.2.1.130" evidence="1"/>
<dbReference type="InterPro" id="IPR050325">
    <property type="entry name" value="Prot/Nucl_acid_deglycase"/>
</dbReference>
<dbReference type="Proteomes" id="UP000094569">
    <property type="component" value="Unassembled WGS sequence"/>
</dbReference>
<organism evidence="6 7">
    <name type="scientific">Aspergillus cristatus</name>
    <name type="common">Chinese Fuzhuan brick tea-fermentation fungus</name>
    <name type="synonym">Eurotium cristatum</name>
    <dbReference type="NCBI Taxonomy" id="573508"/>
    <lineage>
        <taxon>Eukaryota</taxon>
        <taxon>Fungi</taxon>
        <taxon>Dikarya</taxon>
        <taxon>Ascomycota</taxon>
        <taxon>Pezizomycotina</taxon>
        <taxon>Eurotiomycetes</taxon>
        <taxon>Eurotiomycetidae</taxon>
        <taxon>Eurotiales</taxon>
        <taxon>Aspergillaceae</taxon>
        <taxon>Aspergillus</taxon>
        <taxon>Aspergillus subgen. Aspergillus</taxon>
    </lineage>
</organism>
<sequence length="267" mass="27524">MSKPKFLIVLSSQGMIPSNRATTGWYLSELAHPYTILSPHLDLTISSPQGGEAPLDPASASQQILETDPVAREFLEQNRGLWTRTVPLREVVSRVTEGKFVGVFFVGGHGPMYDLPTHPSNLAILQSLASTSTPDPKVIAAVCHGPAALLNATTPAGIPLLSGSTVTGFSNEEEEIVGMHNVLPFELQTELERVTASASALVTATGAGRGGGKGGYVKAEKAWGEKVVVSKSADTGAGMGGAFVVTGQNPASAAGVARGVLGVLGLG</sequence>
<keyword evidence="3" id="KW-0456">Lyase</keyword>
<dbReference type="GO" id="GO:0005737">
    <property type="term" value="C:cytoplasm"/>
    <property type="evidence" value="ECO:0007669"/>
    <property type="project" value="TreeGrafter"/>
</dbReference>
<evidence type="ECO:0000313" key="7">
    <source>
        <dbReference type="Proteomes" id="UP000094569"/>
    </source>
</evidence>
<evidence type="ECO:0000256" key="5">
    <source>
        <dbReference type="ARBA" id="ARBA00048082"/>
    </source>
</evidence>
<dbReference type="STRING" id="573508.A0A1E3B1F3"/>
<dbReference type="VEuPathDB" id="FungiDB:SI65_09860"/>
<comment type="catalytic activity">
    <reaction evidence="5">
        <text>methylglyoxal + H2O = (R)-lactate + H(+)</text>
        <dbReference type="Rhea" id="RHEA:27754"/>
        <dbReference type="ChEBI" id="CHEBI:15377"/>
        <dbReference type="ChEBI" id="CHEBI:15378"/>
        <dbReference type="ChEBI" id="CHEBI:16004"/>
        <dbReference type="ChEBI" id="CHEBI:17158"/>
        <dbReference type="EC" id="4.2.1.130"/>
    </reaction>
</comment>
<dbReference type="OrthoDB" id="543156at2759"/>
<evidence type="ECO:0000256" key="1">
    <source>
        <dbReference type="ARBA" id="ARBA00013134"/>
    </source>
</evidence>
<keyword evidence="7" id="KW-1185">Reference proteome</keyword>
<dbReference type="AlphaFoldDB" id="A0A1E3B1F3"/>
<dbReference type="PANTHER" id="PTHR48094:SF11">
    <property type="entry name" value="GLUTATHIONE-INDEPENDENT GLYOXALASE HSP31-RELATED"/>
    <property type="match status" value="1"/>
</dbReference>
<dbReference type="GO" id="GO:0019243">
    <property type="term" value="P:methylglyoxal catabolic process to D-lactate via S-lactoyl-glutathione"/>
    <property type="evidence" value="ECO:0007669"/>
    <property type="project" value="TreeGrafter"/>
</dbReference>
<dbReference type="SUPFAM" id="SSF52317">
    <property type="entry name" value="Class I glutamine amidotransferase-like"/>
    <property type="match status" value="1"/>
</dbReference>
<evidence type="ECO:0000313" key="6">
    <source>
        <dbReference type="EMBL" id="ODM14671.1"/>
    </source>
</evidence>
<name>A0A1E3B1F3_ASPCR</name>
<evidence type="ECO:0000256" key="4">
    <source>
        <dbReference type="ARBA" id="ARBA00038493"/>
    </source>
</evidence>
<dbReference type="PANTHER" id="PTHR48094">
    <property type="entry name" value="PROTEIN/NUCLEIC ACID DEGLYCASE DJ-1-RELATED"/>
    <property type="match status" value="1"/>
</dbReference>
<dbReference type="Gene3D" id="3.40.50.880">
    <property type="match status" value="1"/>
</dbReference>
<comment type="similarity">
    <text evidence="4">Belongs to the peptidase C56 family. HSP31-like subfamily.</text>
</comment>
<dbReference type="CDD" id="cd03141">
    <property type="entry name" value="GATase1_Hsp31_like"/>
    <property type="match status" value="1"/>
</dbReference>
<reference evidence="6 7" key="1">
    <citation type="journal article" date="2016" name="BMC Genomics">
        <title>Comparative genomic and transcriptomic analyses of the Fuzhuan brick tea-fermentation fungus Aspergillus cristatus.</title>
        <authorList>
            <person name="Ge Y."/>
            <person name="Wang Y."/>
            <person name="Liu Y."/>
            <person name="Tan Y."/>
            <person name="Ren X."/>
            <person name="Zhang X."/>
            <person name="Hyde K.D."/>
            <person name="Liu Y."/>
            <person name="Liu Z."/>
        </authorList>
    </citation>
    <scope>NUCLEOTIDE SEQUENCE [LARGE SCALE GENOMIC DNA]</scope>
    <source>
        <strain evidence="6 7">GZAAS20.1005</strain>
    </source>
</reference>
<keyword evidence="2" id="KW-0346">Stress response</keyword>